<reference evidence="3 4" key="1">
    <citation type="submission" date="2019-06" db="EMBL/GenBank/DDBJ databases">
        <title>Whole genome shotgun sequence of Streptomyces gardneri NBRC 12865.</title>
        <authorList>
            <person name="Hosoyama A."/>
            <person name="Uohara A."/>
            <person name="Ohji S."/>
            <person name="Ichikawa N."/>
        </authorList>
    </citation>
    <scope>NUCLEOTIDE SEQUENCE [LARGE SCALE GENOMIC DNA]</scope>
    <source>
        <strain evidence="3 4">NBRC 12865</strain>
    </source>
</reference>
<feature type="region of interest" description="Disordered" evidence="1">
    <location>
        <begin position="298"/>
        <end position="331"/>
    </location>
</feature>
<organism evidence="3 4">
    <name type="scientific">Streptomyces gardneri</name>
    <dbReference type="NCBI Taxonomy" id="66892"/>
    <lineage>
        <taxon>Bacteria</taxon>
        <taxon>Bacillati</taxon>
        <taxon>Actinomycetota</taxon>
        <taxon>Actinomycetes</taxon>
        <taxon>Kitasatosporales</taxon>
        <taxon>Streptomycetaceae</taxon>
        <taxon>Streptomyces</taxon>
    </lineage>
</organism>
<name>A0A4Y3RU20_9ACTN</name>
<sequence>MESGAGLVSMAGMAERASRSSDYYRHRVSGGLLVGLLVLPCLALPGLLPAAWAGGAGDGALRMTVTVNGRGHSGLRPPTVRVGAQVVKRYRLVNSGEAHLYGVRVVDPAVPAGAVRCPGRTLAALGELECVARFRAVGGVRRATARVEGDIPSLQRRLAATARTGYVGVAGGLRLTERVTVSAPGRSGRSLAVAWGSATVAYTVTNHGNRPLHAVRIGDPGLGLAPGATDCGAGGGAVAVLAPGASARCTAVVRRSPGTHRSTGVASGSDRITTYGPRGERLPAPVLTARSSAVFTLPSRASTPTSAVPVKPKAAAGSGGAPGRPAASGGVGVPRGAAEVVGATGAAGAVGVPGAVGAVGGAGAGAAGAPAAPAGAAGAPAALAAPAGAAGVAPGVAAEGVPVLPPAPAPPPPAAALAVPSDSLASSALAAEQRSDGTAPPSARRAAGLDNEGFLGRLRRRGREASELGIVIILLLLLIPAAIAAALLGNRRG</sequence>
<gene>
    <name evidence="3" type="ORF">SGA01_68010</name>
</gene>
<evidence type="ECO:0000313" key="3">
    <source>
        <dbReference type="EMBL" id="GEB61196.1"/>
    </source>
</evidence>
<keyword evidence="2" id="KW-1133">Transmembrane helix</keyword>
<dbReference type="Proteomes" id="UP000315226">
    <property type="component" value="Unassembled WGS sequence"/>
</dbReference>
<keyword evidence="2" id="KW-0812">Transmembrane</keyword>
<feature type="transmembrane region" description="Helical" evidence="2">
    <location>
        <begin position="468"/>
        <end position="488"/>
    </location>
</feature>
<protein>
    <recommendedName>
        <fullName evidence="5">DUF11 domain-containing protein</fullName>
    </recommendedName>
</protein>
<feature type="region of interest" description="Disordered" evidence="1">
    <location>
        <begin position="427"/>
        <end position="447"/>
    </location>
</feature>
<dbReference type="AlphaFoldDB" id="A0A4Y3RU20"/>
<evidence type="ECO:0000256" key="2">
    <source>
        <dbReference type="SAM" id="Phobius"/>
    </source>
</evidence>
<keyword evidence="4" id="KW-1185">Reference proteome</keyword>
<keyword evidence="2" id="KW-0472">Membrane</keyword>
<evidence type="ECO:0008006" key="5">
    <source>
        <dbReference type="Google" id="ProtNLM"/>
    </source>
</evidence>
<feature type="compositionally biased region" description="Polar residues" evidence="1">
    <location>
        <begin position="259"/>
        <end position="272"/>
    </location>
</feature>
<accession>A0A4Y3RU20</accession>
<feature type="region of interest" description="Disordered" evidence="1">
    <location>
        <begin position="255"/>
        <end position="282"/>
    </location>
</feature>
<dbReference type="EMBL" id="BJMN01000053">
    <property type="protein sequence ID" value="GEB61196.1"/>
    <property type="molecule type" value="Genomic_DNA"/>
</dbReference>
<evidence type="ECO:0000313" key="4">
    <source>
        <dbReference type="Proteomes" id="UP000315226"/>
    </source>
</evidence>
<evidence type="ECO:0000256" key="1">
    <source>
        <dbReference type="SAM" id="MobiDB-lite"/>
    </source>
</evidence>
<proteinExistence type="predicted"/>
<comment type="caution">
    <text evidence="3">The sequence shown here is derived from an EMBL/GenBank/DDBJ whole genome shotgun (WGS) entry which is preliminary data.</text>
</comment>